<dbReference type="PANTHER" id="PTHR46179:SF19">
    <property type="entry name" value="C2H2 FINGER DOMAIN TRANSCRIPTION FACTOR (EUROFUNG)-RELATED"/>
    <property type="match status" value="1"/>
</dbReference>
<dbReference type="Gene3D" id="3.30.160.60">
    <property type="entry name" value="Classic Zinc Finger"/>
    <property type="match status" value="2"/>
</dbReference>
<dbReference type="SMART" id="SM00355">
    <property type="entry name" value="ZnF_C2H2"/>
    <property type="match status" value="3"/>
</dbReference>
<evidence type="ECO:0000259" key="3">
    <source>
        <dbReference type="PROSITE" id="PS50157"/>
    </source>
</evidence>
<proteinExistence type="predicted"/>
<feature type="compositionally biased region" description="Low complexity" evidence="2">
    <location>
        <begin position="159"/>
        <end position="174"/>
    </location>
</feature>
<name>A0AAJ0GE71_9PEZI</name>
<dbReference type="InterPro" id="IPR051061">
    <property type="entry name" value="Zinc_finger_trans_reg"/>
</dbReference>
<keyword evidence="1" id="KW-0479">Metal-binding</keyword>
<evidence type="ECO:0000256" key="1">
    <source>
        <dbReference type="PROSITE-ProRule" id="PRU00042"/>
    </source>
</evidence>
<dbReference type="PROSITE" id="PS00028">
    <property type="entry name" value="ZINC_FINGER_C2H2_1"/>
    <property type="match status" value="1"/>
</dbReference>
<dbReference type="GO" id="GO:0006357">
    <property type="term" value="P:regulation of transcription by RNA polymerase II"/>
    <property type="evidence" value="ECO:0007669"/>
    <property type="project" value="TreeGrafter"/>
</dbReference>
<feature type="compositionally biased region" description="Polar residues" evidence="2">
    <location>
        <begin position="142"/>
        <end position="157"/>
    </location>
</feature>
<evidence type="ECO:0000313" key="5">
    <source>
        <dbReference type="Proteomes" id="UP001271007"/>
    </source>
</evidence>
<dbReference type="InterPro" id="IPR036236">
    <property type="entry name" value="Znf_C2H2_sf"/>
</dbReference>
<feature type="region of interest" description="Disordered" evidence="2">
    <location>
        <begin position="126"/>
        <end position="175"/>
    </location>
</feature>
<keyword evidence="1" id="KW-0862">Zinc</keyword>
<dbReference type="PROSITE" id="PS50157">
    <property type="entry name" value="ZINC_FINGER_C2H2_2"/>
    <property type="match status" value="1"/>
</dbReference>
<keyword evidence="5" id="KW-1185">Reference proteome</keyword>
<comment type="caution">
    <text evidence="4">The sequence shown here is derived from an EMBL/GenBank/DDBJ whole genome shotgun (WGS) entry which is preliminary data.</text>
</comment>
<dbReference type="InterPro" id="IPR013087">
    <property type="entry name" value="Znf_C2H2_type"/>
</dbReference>
<dbReference type="GO" id="GO:0008270">
    <property type="term" value="F:zinc ion binding"/>
    <property type="evidence" value="ECO:0007669"/>
    <property type="project" value="UniProtKB-KW"/>
</dbReference>
<keyword evidence="1" id="KW-0863">Zinc-finger</keyword>
<evidence type="ECO:0000313" key="4">
    <source>
        <dbReference type="EMBL" id="KAK3055787.1"/>
    </source>
</evidence>
<dbReference type="EMBL" id="JAWDJX010000007">
    <property type="protein sequence ID" value="KAK3055787.1"/>
    <property type="molecule type" value="Genomic_DNA"/>
</dbReference>
<dbReference type="AlphaFoldDB" id="A0AAJ0GE71"/>
<reference evidence="4" key="1">
    <citation type="submission" date="2023-04" db="EMBL/GenBank/DDBJ databases">
        <title>Black Yeasts Isolated from many extreme environments.</title>
        <authorList>
            <person name="Coleine C."/>
            <person name="Stajich J.E."/>
            <person name="Selbmann L."/>
        </authorList>
    </citation>
    <scope>NUCLEOTIDE SEQUENCE</scope>
    <source>
        <strain evidence="4">CCFEE 5312</strain>
    </source>
</reference>
<accession>A0AAJ0GE71</accession>
<protein>
    <recommendedName>
        <fullName evidence="3">C2H2-type domain-containing protein</fullName>
    </recommendedName>
</protein>
<organism evidence="4 5">
    <name type="scientific">Extremus antarcticus</name>
    <dbReference type="NCBI Taxonomy" id="702011"/>
    <lineage>
        <taxon>Eukaryota</taxon>
        <taxon>Fungi</taxon>
        <taxon>Dikarya</taxon>
        <taxon>Ascomycota</taxon>
        <taxon>Pezizomycotina</taxon>
        <taxon>Dothideomycetes</taxon>
        <taxon>Dothideomycetidae</taxon>
        <taxon>Mycosphaerellales</taxon>
        <taxon>Extremaceae</taxon>
        <taxon>Extremus</taxon>
    </lineage>
</organism>
<feature type="domain" description="C2H2-type" evidence="3">
    <location>
        <begin position="247"/>
        <end position="277"/>
    </location>
</feature>
<dbReference type="Proteomes" id="UP001271007">
    <property type="component" value="Unassembled WGS sequence"/>
</dbReference>
<feature type="region of interest" description="Disordered" evidence="2">
    <location>
        <begin position="1"/>
        <end position="40"/>
    </location>
</feature>
<dbReference type="PANTHER" id="PTHR46179">
    <property type="entry name" value="ZINC FINGER PROTEIN"/>
    <property type="match status" value="1"/>
</dbReference>
<sequence>MSGYYYPPHTSAPDDEDFDFESYQTQGGPPIPTYNPYTGAAFSPGLQQAQLYGQPQQFYQQPQQYQQNWNYATVPVQAQNWVTPTVPSNVPYQPQAQNVAPFPAYSEPASAGFSSPEMTPAGPWRTSTGYLSPGEPGRSRVSRTTSFASNASSGRSYSHSDVSRSASPSASEMAKWGRKTEVGTWRCGFPGCTSRSTFSRGCDLRKHYKRHTKSLFCRHEGCPQATEGGFSSKKDRARHEAKHDPQIVCEWEDCNRLFSRVDNMKDHVRRVHKKRSQ</sequence>
<evidence type="ECO:0000256" key="2">
    <source>
        <dbReference type="SAM" id="MobiDB-lite"/>
    </source>
</evidence>
<dbReference type="GO" id="GO:0005634">
    <property type="term" value="C:nucleus"/>
    <property type="evidence" value="ECO:0007669"/>
    <property type="project" value="TreeGrafter"/>
</dbReference>
<gene>
    <name evidence="4" type="ORF">LTR09_003021</name>
</gene>
<dbReference type="SUPFAM" id="SSF57667">
    <property type="entry name" value="beta-beta-alpha zinc fingers"/>
    <property type="match status" value="1"/>
</dbReference>